<dbReference type="InterPro" id="IPR036388">
    <property type="entry name" value="WH-like_DNA-bd_sf"/>
</dbReference>
<proteinExistence type="predicted"/>
<sequence length="641" mass="70790">MPPRREVRVIDYSHALTVPTTDSDFDTPKADLLWFHFAPAVAACGRIRVSKNYRDYRRAFERNLDPRQRPTEPAAVRTYDATGETRCVAFDLDCKKGASRGAVLRDCERLTNWLIEAGCSYLIDESPSGGRHVYVFLEQPRSFADVAPMAKSLKSSSQLPTFDIGPLVNMSEGCIRPPGAAHRTGGHQRLVTPLPAALSAVTRRTSPASWSAFLALIPQPAPSPQVTDLYLPAREAAGAGQRLPLTPDYAGIAVTGHYDTRRYETPSQARGAVVMHALCRGWDADSITEQVFTGRWGGLAALYEAKYGKYTPKALLGDIQRCLAKLDESPAHRIHTSATRPRRGEGSGSRLHLRRWTAALQLALTGDRWNSARSYGVEMVLLALGDAARRTQTIYPAFGVRHLSMGAGTVLDHSTVAKTLKLLASEDDPFILLVESDRGVDPDIYELRIPDRYLNDIPEEAGLPPAPYGIHPAFSALCKPAYRLYTALSRAAGSSTAADLARAAHMPIRTVHATLYELHQAKLVRCRDGRWLLGRRTLARFAHLNKIGTRLHDLVLRWRREREMLRIAHGLPERRQPNRFTVAWPGVAPPAQAPSRPTREEEGRAIGGGRPNWLVPDELEAAAMETLRESLGAVLITEETA</sequence>
<dbReference type="RefSeq" id="WP_311423644.1">
    <property type="nucleotide sequence ID" value="NZ_JAVREH010000018.1"/>
</dbReference>
<reference evidence="3" key="1">
    <citation type="submission" date="2023-07" db="EMBL/GenBank/DDBJ databases">
        <title>30 novel species of actinomycetes from the DSMZ collection.</title>
        <authorList>
            <person name="Nouioui I."/>
        </authorList>
    </citation>
    <scope>NUCLEOTIDE SEQUENCE [LARGE SCALE GENOMIC DNA]</scope>
    <source>
        <strain evidence="3">DSM 44399</strain>
    </source>
</reference>
<protein>
    <recommendedName>
        <fullName evidence="4">MarR family transcriptional regulator</fullName>
    </recommendedName>
</protein>
<evidence type="ECO:0000256" key="1">
    <source>
        <dbReference type="SAM" id="MobiDB-lite"/>
    </source>
</evidence>
<comment type="caution">
    <text evidence="2">The sequence shown here is derived from an EMBL/GenBank/DDBJ whole genome shotgun (WGS) entry which is preliminary data.</text>
</comment>
<keyword evidence="3" id="KW-1185">Reference proteome</keyword>
<evidence type="ECO:0008006" key="4">
    <source>
        <dbReference type="Google" id="ProtNLM"/>
    </source>
</evidence>
<evidence type="ECO:0000313" key="2">
    <source>
        <dbReference type="EMBL" id="MDT0262496.1"/>
    </source>
</evidence>
<dbReference type="Proteomes" id="UP001183176">
    <property type="component" value="Unassembled WGS sequence"/>
</dbReference>
<accession>A0ABU2JBY7</accession>
<feature type="region of interest" description="Disordered" evidence="1">
    <location>
        <begin position="586"/>
        <end position="612"/>
    </location>
</feature>
<dbReference type="EMBL" id="JAVREH010000018">
    <property type="protein sequence ID" value="MDT0262496.1"/>
    <property type="molecule type" value="Genomic_DNA"/>
</dbReference>
<gene>
    <name evidence="2" type="ORF">RM423_13955</name>
</gene>
<evidence type="ECO:0000313" key="3">
    <source>
        <dbReference type="Proteomes" id="UP001183176"/>
    </source>
</evidence>
<name>A0ABU2JBY7_9ACTN</name>
<dbReference type="SUPFAM" id="SSF46785">
    <property type="entry name" value="Winged helix' DNA-binding domain"/>
    <property type="match status" value="1"/>
</dbReference>
<dbReference type="InterPro" id="IPR036390">
    <property type="entry name" value="WH_DNA-bd_sf"/>
</dbReference>
<organism evidence="2 3">
    <name type="scientific">Jatrophihabitans lederbergiae</name>
    <dbReference type="NCBI Taxonomy" id="3075547"/>
    <lineage>
        <taxon>Bacteria</taxon>
        <taxon>Bacillati</taxon>
        <taxon>Actinomycetota</taxon>
        <taxon>Actinomycetes</taxon>
        <taxon>Jatrophihabitantales</taxon>
        <taxon>Jatrophihabitantaceae</taxon>
        <taxon>Jatrophihabitans</taxon>
    </lineage>
</organism>
<dbReference type="Gene3D" id="1.10.10.10">
    <property type="entry name" value="Winged helix-like DNA-binding domain superfamily/Winged helix DNA-binding domain"/>
    <property type="match status" value="1"/>
</dbReference>